<keyword evidence="5" id="KW-0067">ATP-binding</keyword>
<dbReference type="GO" id="GO:0005829">
    <property type="term" value="C:cytosol"/>
    <property type="evidence" value="ECO:0007669"/>
    <property type="project" value="TreeGrafter"/>
</dbReference>
<dbReference type="Pfam" id="PF00294">
    <property type="entry name" value="PfkB"/>
    <property type="match status" value="1"/>
</dbReference>
<comment type="caution">
    <text evidence="8">The sequence shown here is derived from an EMBL/GenBank/DDBJ whole genome shotgun (WGS) entry which is preliminary data.</text>
</comment>
<organism evidence="8 9">
    <name type="scientific">Roseomonas acroporae</name>
    <dbReference type="NCBI Taxonomy" id="2937791"/>
    <lineage>
        <taxon>Bacteria</taxon>
        <taxon>Pseudomonadati</taxon>
        <taxon>Pseudomonadota</taxon>
        <taxon>Alphaproteobacteria</taxon>
        <taxon>Acetobacterales</taxon>
        <taxon>Roseomonadaceae</taxon>
        <taxon>Roseomonas</taxon>
    </lineage>
</organism>
<keyword evidence="9" id="KW-1185">Reference proteome</keyword>
<keyword evidence="4" id="KW-0418">Kinase</keyword>
<protein>
    <recommendedName>
        <fullName evidence="6">Phosphofructokinase</fullName>
    </recommendedName>
</protein>
<dbReference type="GO" id="GO:0003872">
    <property type="term" value="F:6-phosphofructokinase activity"/>
    <property type="evidence" value="ECO:0007669"/>
    <property type="project" value="TreeGrafter"/>
</dbReference>
<evidence type="ECO:0000259" key="7">
    <source>
        <dbReference type="Pfam" id="PF00294"/>
    </source>
</evidence>
<evidence type="ECO:0000256" key="5">
    <source>
        <dbReference type="ARBA" id="ARBA00022840"/>
    </source>
</evidence>
<dbReference type="PIRSF" id="PIRSF000535">
    <property type="entry name" value="1PFK/6PFK/LacC"/>
    <property type="match status" value="1"/>
</dbReference>
<dbReference type="FunFam" id="3.40.1190.20:FF:000001">
    <property type="entry name" value="Phosphofructokinase"/>
    <property type="match status" value="1"/>
</dbReference>
<evidence type="ECO:0000256" key="2">
    <source>
        <dbReference type="ARBA" id="ARBA00022679"/>
    </source>
</evidence>
<evidence type="ECO:0000256" key="3">
    <source>
        <dbReference type="ARBA" id="ARBA00022741"/>
    </source>
</evidence>
<dbReference type="PANTHER" id="PTHR46566:SF2">
    <property type="entry name" value="ATP-DEPENDENT 6-PHOSPHOFRUCTOKINASE ISOZYME 2"/>
    <property type="match status" value="1"/>
</dbReference>
<dbReference type="InterPro" id="IPR029056">
    <property type="entry name" value="Ribokinase-like"/>
</dbReference>
<dbReference type="SUPFAM" id="SSF53613">
    <property type="entry name" value="Ribokinase-like"/>
    <property type="match status" value="1"/>
</dbReference>
<gene>
    <name evidence="8" type="ORF">M0638_14195</name>
</gene>
<accession>A0A9X1YBB8</accession>
<dbReference type="InterPro" id="IPR011611">
    <property type="entry name" value="PfkB_dom"/>
</dbReference>
<dbReference type="PROSITE" id="PS00583">
    <property type="entry name" value="PFKB_KINASES_1"/>
    <property type="match status" value="1"/>
</dbReference>
<comment type="similarity">
    <text evidence="1 6">Belongs to the carbohydrate kinase PfkB family.</text>
</comment>
<dbReference type="Proteomes" id="UP001139516">
    <property type="component" value="Unassembled WGS sequence"/>
</dbReference>
<keyword evidence="2 6" id="KW-0808">Transferase</keyword>
<proteinExistence type="inferred from homology"/>
<dbReference type="Gene3D" id="3.40.1190.20">
    <property type="match status" value="1"/>
</dbReference>
<keyword evidence="3" id="KW-0547">Nucleotide-binding</keyword>
<dbReference type="NCBIfam" id="TIGR03168">
    <property type="entry name" value="1-PFK"/>
    <property type="match status" value="1"/>
</dbReference>
<reference evidence="8" key="1">
    <citation type="submission" date="2022-04" db="EMBL/GenBank/DDBJ databases">
        <title>Roseomonas acroporae sp. nov., isolated from coral Acropora digitifera.</title>
        <authorList>
            <person name="Sun H."/>
        </authorList>
    </citation>
    <scope>NUCLEOTIDE SEQUENCE</scope>
    <source>
        <strain evidence="8">NAR14</strain>
    </source>
</reference>
<dbReference type="EMBL" id="JALPRX010000060">
    <property type="protein sequence ID" value="MCK8785537.1"/>
    <property type="molecule type" value="Genomic_DNA"/>
</dbReference>
<dbReference type="CDD" id="cd01164">
    <property type="entry name" value="FruK_PfkB_like"/>
    <property type="match status" value="1"/>
</dbReference>
<dbReference type="InterPro" id="IPR002173">
    <property type="entry name" value="Carboh/pur_kinase_PfkB_CS"/>
</dbReference>
<evidence type="ECO:0000313" key="9">
    <source>
        <dbReference type="Proteomes" id="UP001139516"/>
    </source>
</evidence>
<evidence type="ECO:0000313" key="8">
    <source>
        <dbReference type="EMBL" id="MCK8785537.1"/>
    </source>
</evidence>
<feature type="domain" description="Carbohydrate kinase PfkB" evidence="7">
    <location>
        <begin position="15"/>
        <end position="295"/>
    </location>
</feature>
<dbReference type="InterPro" id="IPR017583">
    <property type="entry name" value="Tagatose/fructose_Pkinase"/>
</dbReference>
<dbReference type="AlphaFoldDB" id="A0A9X1YBB8"/>
<sequence length="312" mass="32164">MPAPRIVTLTLNPSIDIVCETESVRPGHKLRTGRERQDPGGGGINVARVVRELGGEAMALVLSGGVTGRFLENLLREAGLPHRSLPIEGHTRINQTVQDRTAGTEYRFVATGPTVREAEWIGLLGLLSGVEADWVVASGSLPPGIPDDFYARAAMIARAHGQRFVLDTSGEPLGEALAAGVTLVKPSLRELEAYLGHGLPDAAAQDAAALALARSGAAEIVALTMGGDGAVLATAEGVLRVPALPVPVRGTVGAGDSFVAGLTLSLSRGESPAEALGWAVATGAAAVASEGTARPQRAMVERLRQGMCREAG</sequence>
<dbReference type="RefSeq" id="WP_248667660.1">
    <property type="nucleotide sequence ID" value="NZ_JALPRX010000060.1"/>
</dbReference>
<evidence type="ECO:0000256" key="6">
    <source>
        <dbReference type="PIRNR" id="PIRNR000535"/>
    </source>
</evidence>
<evidence type="ECO:0000256" key="1">
    <source>
        <dbReference type="ARBA" id="ARBA00010688"/>
    </source>
</evidence>
<name>A0A9X1YBB8_9PROT</name>
<dbReference type="PANTHER" id="PTHR46566">
    <property type="entry name" value="1-PHOSPHOFRUCTOKINASE-RELATED"/>
    <property type="match status" value="1"/>
</dbReference>
<evidence type="ECO:0000256" key="4">
    <source>
        <dbReference type="ARBA" id="ARBA00022777"/>
    </source>
</evidence>
<dbReference type="GO" id="GO:0005524">
    <property type="term" value="F:ATP binding"/>
    <property type="evidence" value="ECO:0007669"/>
    <property type="project" value="UniProtKB-KW"/>
</dbReference>